<dbReference type="GO" id="GO:0005634">
    <property type="term" value="C:nucleus"/>
    <property type="evidence" value="ECO:0007669"/>
    <property type="project" value="UniProtKB-SubCell"/>
</dbReference>
<evidence type="ECO:0000259" key="6">
    <source>
        <dbReference type="PROSITE" id="PS51294"/>
    </source>
</evidence>
<dbReference type="AlphaFoldDB" id="A0A438JQD8"/>
<feature type="compositionally biased region" description="Basic and acidic residues" evidence="4">
    <location>
        <begin position="178"/>
        <end position="193"/>
    </location>
</feature>
<feature type="compositionally biased region" description="Basic residues" evidence="4">
    <location>
        <begin position="143"/>
        <end position="153"/>
    </location>
</feature>
<protein>
    <submittedName>
        <fullName evidence="8">Transcription factor MYB82</fullName>
    </submittedName>
</protein>
<organism evidence="8 9">
    <name type="scientific">Vitis vinifera</name>
    <name type="common">Grape</name>
    <dbReference type="NCBI Taxonomy" id="29760"/>
    <lineage>
        <taxon>Eukaryota</taxon>
        <taxon>Viridiplantae</taxon>
        <taxon>Streptophyta</taxon>
        <taxon>Embryophyta</taxon>
        <taxon>Tracheophyta</taxon>
        <taxon>Spermatophyta</taxon>
        <taxon>Magnoliopsida</taxon>
        <taxon>eudicotyledons</taxon>
        <taxon>Gunneridae</taxon>
        <taxon>Pentapetalae</taxon>
        <taxon>rosids</taxon>
        <taxon>Vitales</taxon>
        <taxon>Vitaceae</taxon>
        <taxon>Viteae</taxon>
        <taxon>Vitis</taxon>
    </lineage>
</organism>
<dbReference type="InterPro" id="IPR015495">
    <property type="entry name" value="Myb_TF_plants"/>
</dbReference>
<feature type="domain" description="Myb-like" evidence="5">
    <location>
        <begin position="92"/>
        <end position="142"/>
    </location>
</feature>
<dbReference type="Pfam" id="PF00249">
    <property type="entry name" value="Myb_DNA-binding"/>
    <property type="match status" value="1"/>
</dbReference>
<dbReference type="Proteomes" id="UP000288805">
    <property type="component" value="Unassembled WGS sequence"/>
</dbReference>
<dbReference type="PROSITE" id="PS51294">
    <property type="entry name" value="HTH_MYB"/>
    <property type="match status" value="1"/>
</dbReference>
<dbReference type="SUPFAM" id="SSF46689">
    <property type="entry name" value="Homeodomain-like"/>
    <property type="match status" value="1"/>
</dbReference>
<dbReference type="GO" id="GO:0003677">
    <property type="term" value="F:DNA binding"/>
    <property type="evidence" value="ECO:0007669"/>
    <property type="project" value="UniProtKB-KW"/>
</dbReference>
<dbReference type="PANTHER" id="PTHR47998">
    <property type="entry name" value="TRANSCRIPTION FACTOR MYB51-LIKE ISOFORM X1"/>
    <property type="match status" value="1"/>
</dbReference>
<evidence type="ECO:0000313" key="9">
    <source>
        <dbReference type="Proteomes" id="UP000288805"/>
    </source>
</evidence>
<evidence type="ECO:0000313" key="7">
    <source>
        <dbReference type="EMBL" id="RVW47508.1"/>
    </source>
</evidence>
<dbReference type="PROSITE" id="PS50090">
    <property type="entry name" value="MYB_LIKE"/>
    <property type="match status" value="1"/>
</dbReference>
<gene>
    <name evidence="8" type="primary">MYB82_3</name>
    <name evidence="7" type="synonym">MYB82_0</name>
    <name evidence="8" type="ORF">CK203_013145</name>
    <name evidence="7" type="ORF">CK203_113286</name>
</gene>
<dbReference type="OrthoDB" id="2143914at2759"/>
<dbReference type="EMBL" id="QGNW01001281">
    <property type="protein sequence ID" value="RVW47508.1"/>
    <property type="molecule type" value="Genomic_DNA"/>
</dbReference>
<name>A0A438JQD8_VITVI</name>
<proteinExistence type="predicted"/>
<dbReference type="SMART" id="SM00717">
    <property type="entry name" value="SANT"/>
    <property type="match status" value="1"/>
</dbReference>
<dbReference type="InterPro" id="IPR009057">
    <property type="entry name" value="Homeodomain-like_sf"/>
</dbReference>
<evidence type="ECO:0000256" key="4">
    <source>
        <dbReference type="SAM" id="MobiDB-lite"/>
    </source>
</evidence>
<keyword evidence="2" id="KW-0238">DNA-binding</keyword>
<dbReference type="CDD" id="cd00167">
    <property type="entry name" value="SANT"/>
    <property type="match status" value="1"/>
</dbReference>
<sequence>MRTLKLETRVGKEAHVQPTTPLRAQGIVHVRKTPQKSEVEQRYAFGGVSISRKAKVEQKRALTSIKGCYHLESATQCGRPLLSPLRWKNYLRPNIKRGGISKDEEDIIIRMHKLLGNRWSLIAGRLPGRTDNDVKNYWNTRLNKGRSGGKRKSPSSDDNAGHKRRRGLPNSRPNCDGSPEKSSEGSDGRKQEASHNIPDNNPRMEDTKSFNHDIKSPWLPIVEDKAFLFYVEPFISFSDAFVLFETLGEIEC</sequence>
<evidence type="ECO:0000313" key="8">
    <source>
        <dbReference type="EMBL" id="RVX11170.1"/>
    </source>
</evidence>
<feature type="domain" description="HTH myb-type" evidence="6">
    <location>
        <begin position="92"/>
        <end position="146"/>
    </location>
</feature>
<evidence type="ECO:0000256" key="1">
    <source>
        <dbReference type="ARBA" id="ARBA00004123"/>
    </source>
</evidence>
<comment type="subcellular location">
    <subcellularLocation>
        <location evidence="1">Nucleus</location>
    </subcellularLocation>
</comment>
<evidence type="ECO:0000256" key="3">
    <source>
        <dbReference type="ARBA" id="ARBA00023242"/>
    </source>
</evidence>
<keyword evidence="3" id="KW-0539">Nucleus</keyword>
<evidence type="ECO:0000259" key="5">
    <source>
        <dbReference type="PROSITE" id="PS50090"/>
    </source>
</evidence>
<dbReference type="Gene3D" id="1.10.10.60">
    <property type="entry name" value="Homeodomain-like"/>
    <property type="match status" value="1"/>
</dbReference>
<dbReference type="EMBL" id="QGNW01000032">
    <property type="protein sequence ID" value="RVX11170.1"/>
    <property type="molecule type" value="Genomic_DNA"/>
</dbReference>
<evidence type="ECO:0000256" key="2">
    <source>
        <dbReference type="ARBA" id="ARBA00023125"/>
    </source>
</evidence>
<feature type="region of interest" description="Disordered" evidence="4">
    <location>
        <begin position="133"/>
        <end position="210"/>
    </location>
</feature>
<dbReference type="InterPro" id="IPR001005">
    <property type="entry name" value="SANT/Myb"/>
</dbReference>
<accession>A0A438JQD8</accession>
<comment type="caution">
    <text evidence="8">The sequence shown here is derived from an EMBL/GenBank/DDBJ whole genome shotgun (WGS) entry which is preliminary data.</text>
</comment>
<dbReference type="InterPro" id="IPR017930">
    <property type="entry name" value="Myb_dom"/>
</dbReference>
<dbReference type="PANTHER" id="PTHR47998:SF43">
    <property type="entry name" value="TRANSCRIPTION FACTOR MYB82"/>
    <property type="match status" value="1"/>
</dbReference>
<reference evidence="8 9" key="1">
    <citation type="journal article" date="2018" name="PLoS Genet.">
        <title>Population sequencing reveals clonal diversity and ancestral inbreeding in the grapevine cultivar Chardonnay.</title>
        <authorList>
            <person name="Roach M.J."/>
            <person name="Johnson D.L."/>
            <person name="Bohlmann J."/>
            <person name="van Vuuren H.J."/>
            <person name="Jones S.J."/>
            <person name="Pretorius I.S."/>
            <person name="Schmidt S.A."/>
            <person name="Borneman A.R."/>
        </authorList>
    </citation>
    <scope>NUCLEOTIDE SEQUENCE [LARGE SCALE GENOMIC DNA]</scope>
    <source>
        <strain evidence="9">cv. Chardonnay</strain>
        <strain evidence="8">I10V1</strain>
        <tissue evidence="8">Leaf</tissue>
    </source>
</reference>